<dbReference type="EMBL" id="FLRI01000613">
    <property type="protein sequence ID" value="SBT85005.1"/>
    <property type="molecule type" value="Genomic_DNA"/>
</dbReference>
<organism evidence="2 3">
    <name type="scientific">Plasmodium ovale</name>
    <name type="common">malaria parasite P. ovale</name>
    <dbReference type="NCBI Taxonomy" id="36330"/>
    <lineage>
        <taxon>Eukaryota</taxon>
        <taxon>Sar</taxon>
        <taxon>Alveolata</taxon>
        <taxon>Apicomplexa</taxon>
        <taxon>Aconoidasida</taxon>
        <taxon>Haemosporida</taxon>
        <taxon>Plasmodiidae</taxon>
        <taxon>Plasmodium</taxon>
        <taxon>Plasmodium (Plasmodium)</taxon>
    </lineage>
</organism>
<gene>
    <name evidence="2" type="primary">PocGH01_00057500</name>
    <name evidence="2" type="ORF">POCGH01_00057500</name>
</gene>
<proteinExistence type="predicted"/>
<dbReference type="VEuPathDB" id="PlasmoDB:POWCR01_000011000"/>
<dbReference type="AlphaFoldDB" id="A0A1D3JGB7"/>
<dbReference type="OrthoDB" id="384321at2759"/>
<keyword evidence="1" id="KW-0812">Transmembrane</keyword>
<dbReference type="InterPro" id="IPR008780">
    <property type="entry name" value="Plasmodium_Vir"/>
</dbReference>
<protein>
    <submittedName>
        <fullName evidence="2">PIR protein</fullName>
    </submittedName>
</protein>
<reference evidence="2 3" key="1">
    <citation type="submission" date="2016-06" db="EMBL/GenBank/DDBJ databases">
        <authorList>
            <consortium name="Pathogen Informatics"/>
        </authorList>
    </citation>
    <scope>NUCLEOTIDE SEQUENCE [LARGE SCALE GENOMIC DNA]</scope>
    <source>
        <strain evidence="2">PocGH01</strain>
    </source>
</reference>
<evidence type="ECO:0000313" key="2">
    <source>
        <dbReference type="EMBL" id="SBT85005.1"/>
    </source>
</evidence>
<dbReference type="VEuPathDB" id="PlasmoDB:PocGH01_00057500"/>
<sequence>MATCDDVLKSLKTYEAYELLDVPKIGTDDVACEELIPKLSNYSEFGSFCFNLSKNIKDTFLKSKEFHTQQDCEYLNYWLYNELIKNKLFDNINNISDSEVIRKIPDLWNVYKSFYKGCDLKIYNISASGFKNMKYLYDYSINYHTLVHIISGRDFNCKKYYCSYIKSVMDVYSTVGNECSQSSEKELCTIFNTIGDDKKPDVLSDKFGCSTEDLNAFIIQGDKFINKIEKVSGSENAASGTGLKVGFSLIGILLLSFFLLYKNKYNIYVLCCLTLYQYTPLGNSLRLLIRSKIRTRYFMEDEETHDLSQNTWDSEDEKLQKNKLHVSYEPI</sequence>
<feature type="transmembrane region" description="Helical" evidence="1">
    <location>
        <begin position="242"/>
        <end position="261"/>
    </location>
</feature>
<dbReference type="Proteomes" id="UP000242942">
    <property type="component" value="Unassembled WGS sequence"/>
</dbReference>
<accession>A0A1D3JGB7</accession>
<keyword evidence="1" id="KW-1133">Transmembrane helix</keyword>
<evidence type="ECO:0000256" key="1">
    <source>
        <dbReference type="SAM" id="Phobius"/>
    </source>
</evidence>
<dbReference type="Pfam" id="PF05795">
    <property type="entry name" value="Plasmodium_Vir"/>
    <property type="match status" value="1"/>
</dbReference>
<name>A0A1D3JGB7_PLAOA</name>
<evidence type="ECO:0000313" key="3">
    <source>
        <dbReference type="Proteomes" id="UP000242942"/>
    </source>
</evidence>
<keyword evidence="1" id="KW-0472">Membrane</keyword>
<feature type="transmembrane region" description="Helical" evidence="1">
    <location>
        <begin position="267"/>
        <end position="289"/>
    </location>
</feature>
<keyword evidence="3" id="KW-1185">Reference proteome</keyword>